<evidence type="ECO:0000256" key="9">
    <source>
        <dbReference type="ARBA" id="ARBA00039242"/>
    </source>
</evidence>
<evidence type="ECO:0000256" key="11">
    <source>
        <dbReference type="ARBA" id="ARBA00048718"/>
    </source>
</evidence>
<dbReference type="Proteomes" id="UP000046393">
    <property type="component" value="Unplaced"/>
</dbReference>
<evidence type="ECO:0000256" key="3">
    <source>
        <dbReference type="ARBA" id="ARBA00022679"/>
    </source>
</evidence>
<dbReference type="PANTHER" id="PTHR15627:SF8">
    <property type="entry name" value="TRNA-URIDINE AMINOCARBOXYPROPYLTRANSFERASE 1"/>
    <property type="match status" value="1"/>
</dbReference>
<dbReference type="Pfam" id="PF03942">
    <property type="entry name" value="DTW"/>
    <property type="match status" value="1"/>
</dbReference>
<evidence type="ECO:0000256" key="6">
    <source>
        <dbReference type="ARBA" id="ARBA00023242"/>
    </source>
</evidence>
<comment type="catalytic activity">
    <reaction evidence="11">
        <text>a uridine in tRNA + S-adenosyl-L-methionine = a 3-[(3S)-3-amino-3-carboxypropyl]uridine in tRNA + S-methyl-5'-thioadenosine + H(+)</text>
        <dbReference type="Rhea" id="RHEA:62432"/>
        <dbReference type="Rhea" id="RHEA-COMP:13339"/>
        <dbReference type="Rhea" id="RHEA-COMP:16092"/>
        <dbReference type="ChEBI" id="CHEBI:15378"/>
        <dbReference type="ChEBI" id="CHEBI:17509"/>
        <dbReference type="ChEBI" id="CHEBI:59789"/>
        <dbReference type="ChEBI" id="CHEBI:65315"/>
        <dbReference type="ChEBI" id="CHEBI:82930"/>
        <dbReference type="EC" id="2.5.1.25"/>
    </reaction>
</comment>
<evidence type="ECO:0000259" key="12">
    <source>
        <dbReference type="SMART" id="SM01144"/>
    </source>
</evidence>
<dbReference type="PANTHER" id="PTHR15627">
    <property type="entry name" value="NATURAL KILLER CELL-SPECIFIC ANTIGEN KLIP1"/>
    <property type="match status" value="1"/>
</dbReference>
<name>A0A0N5ALB8_9BILA</name>
<evidence type="ECO:0000313" key="14">
    <source>
        <dbReference type="WBParaSite" id="SMUV_0000532901-mRNA-1"/>
    </source>
</evidence>
<protein>
    <recommendedName>
        <fullName evidence="9">tRNA-uridine aminocarboxypropyltransferase 1</fullName>
        <ecNumber evidence="2">2.5.1.25</ecNumber>
    </recommendedName>
    <alternativeName>
        <fullName evidence="10">DTW domain-containing protein 1</fullName>
    </alternativeName>
</protein>
<reference evidence="14" key="1">
    <citation type="submission" date="2017-02" db="UniProtKB">
        <authorList>
            <consortium name="WormBaseParasite"/>
        </authorList>
    </citation>
    <scope>IDENTIFICATION</scope>
</reference>
<evidence type="ECO:0000256" key="4">
    <source>
        <dbReference type="ARBA" id="ARBA00022691"/>
    </source>
</evidence>
<comment type="subcellular location">
    <subcellularLocation>
        <location evidence="1">Nucleus</location>
    </subcellularLocation>
</comment>
<evidence type="ECO:0000256" key="1">
    <source>
        <dbReference type="ARBA" id="ARBA00004123"/>
    </source>
</evidence>
<keyword evidence="3" id="KW-0808">Transferase</keyword>
<keyword evidence="13" id="KW-1185">Reference proteome</keyword>
<dbReference type="GO" id="GO:0006400">
    <property type="term" value="P:tRNA modification"/>
    <property type="evidence" value="ECO:0007669"/>
    <property type="project" value="TreeGrafter"/>
</dbReference>
<dbReference type="WBParaSite" id="SMUV_0000532901-mRNA-1">
    <property type="protein sequence ID" value="SMUV_0000532901-mRNA-1"/>
    <property type="gene ID" value="SMUV_0000532901"/>
</dbReference>
<dbReference type="SMART" id="SM01144">
    <property type="entry name" value="DTW"/>
    <property type="match status" value="1"/>
</dbReference>
<keyword evidence="6" id="KW-0539">Nucleus</keyword>
<organism evidence="13 14">
    <name type="scientific">Syphacia muris</name>
    <dbReference type="NCBI Taxonomy" id="451379"/>
    <lineage>
        <taxon>Eukaryota</taxon>
        <taxon>Metazoa</taxon>
        <taxon>Ecdysozoa</taxon>
        <taxon>Nematoda</taxon>
        <taxon>Chromadorea</taxon>
        <taxon>Rhabditida</taxon>
        <taxon>Spirurina</taxon>
        <taxon>Oxyuridomorpha</taxon>
        <taxon>Oxyuroidea</taxon>
        <taxon>Oxyuridae</taxon>
        <taxon>Syphacia</taxon>
    </lineage>
</organism>
<evidence type="ECO:0000313" key="13">
    <source>
        <dbReference type="Proteomes" id="UP000046393"/>
    </source>
</evidence>
<evidence type="ECO:0000256" key="10">
    <source>
        <dbReference type="ARBA" id="ARBA00042508"/>
    </source>
</evidence>
<dbReference type="GO" id="GO:0005634">
    <property type="term" value="C:nucleus"/>
    <property type="evidence" value="ECO:0007669"/>
    <property type="project" value="UniProtKB-SubCell"/>
</dbReference>
<feature type="domain" description="DTW" evidence="12">
    <location>
        <begin position="29"/>
        <end position="213"/>
    </location>
</feature>
<evidence type="ECO:0000256" key="2">
    <source>
        <dbReference type="ARBA" id="ARBA00012386"/>
    </source>
</evidence>
<dbReference type="STRING" id="451379.A0A0N5ALB8"/>
<dbReference type="InterPro" id="IPR051521">
    <property type="entry name" value="tRNA_Mod/Golgi_Maint"/>
</dbReference>
<dbReference type="GO" id="GO:0016432">
    <property type="term" value="F:tRNA-uridine aminocarboxypropyltransferase activity"/>
    <property type="evidence" value="ECO:0007669"/>
    <property type="project" value="UniProtKB-EC"/>
</dbReference>
<sequence length="225" mass="26183">MNEQEFQISSFCGLKEISKQTCSSCGRKRMYFCYDCRSYMPSTLSLVPTVELPYKIDIIKHRNEKNGKSTALHCLLLAPLSTTVYDAPKVPDYSSIVGEKIVFYPSVKAKSIEEFLNDNGKIDRFVFLDATWFQVGGLLQLPEVQNLPHVKLNSYKTLYWRPQVYEYLATAEAVYYAVREAYQHDSKIPYDGRFDNLLFWFFYFRGMVNSSLIEKNFKNRISSKV</sequence>
<proteinExistence type="inferred from homology"/>
<keyword evidence="4" id="KW-0949">S-adenosyl-L-methionine</keyword>
<comment type="function">
    <text evidence="7">Catalyzes the formation of 3-(3-amino-3-carboxypropyl)uridine (acp3U) at position 20 in the D-loop of several cytoplasmic tRNAs (acp3U(20)).</text>
</comment>
<dbReference type="AlphaFoldDB" id="A0A0N5ALB8"/>
<keyword evidence="5" id="KW-0819">tRNA processing</keyword>
<accession>A0A0N5ALB8</accession>
<dbReference type="InterPro" id="IPR005636">
    <property type="entry name" value="DTW"/>
</dbReference>
<dbReference type="EC" id="2.5.1.25" evidence="2"/>
<evidence type="ECO:0000256" key="5">
    <source>
        <dbReference type="ARBA" id="ARBA00022694"/>
    </source>
</evidence>
<comment type="similarity">
    <text evidence="8">Belongs to the TDD superfamily. DTWD1 family.</text>
</comment>
<evidence type="ECO:0000256" key="7">
    <source>
        <dbReference type="ARBA" id="ARBA00037050"/>
    </source>
</evidence>
<evidence type="ECO:0000256" key="8">
    <source>
        <dbReference type="ARBA" id="ARBA00038290"/>
    </source>
</evidence>